<evidence type="ECO:0000256" key="4">
    <source>
        <dbReference type="HAMAP-Rule" id="MF_02091"/>
    </source>
</evidence>
<feature type="transmembrane region" description="Helical" evidence="4">
    <location>
        <begin position="160"/>
        <end position="181"/>
    </location>
</feature>
<feature type="transmembrane region" description="Helical" evidence="4">
    <location>
        <begin position="288"/>
        <end position="311"/>
    </location>
</feature>
<keyword evidence="4" id="KW-1003">Cell membrane</keyword>
<feature type="transmembrane region" description="Helical" evidence="4">
    <location>
        <begin position="350"/>
        <end position="372"/>
    </location>
</feature>
<organism evidence="6 7">
    <name type="scientific">Methylobacterium mesophilicum SR1.6/6</name>
    <dbReference type="NCBI Taxonomy" id="908290"/>
    <lineage>
        <taxon>Bacteria</taxon>
        <taxon>Pseudomonadati</taxon>
        <taxon>Pseudomonadota</taxon>
        <taxon>Alphaproteobacteria</taxon>
        <taxon>Hyphomicrobiales</taxon>
        <taxon>Methylobacteriaceae</taxon>
        <taxon>Methylobacterium</taxon>
    </lineage>
</organism>
<dbReference type="InterPro" id="IPR020846">
    <property type="entry name" value="MFS_dom"/>
</dbReference>
<dbReference type="GO" id="GO:0022857">
    <property type="term" value="F:transmembrane transporter activity"/>
    <property type="evidence" value="ECO:0007669"/>
    <property type="project" value="UniProtKB-UniRule"/>
</dbReference>
<proteinExistence type="inferred from homology"/>
<comment type="caution">
    <text evidence="4">Lacks conserved residue(s) required for the propagation of feature annotation.</text>
</comment>
<dbReference type="InterPro" id="IPR011701">
    <property type="entry name" value="MFS"/>
</dbReference>
<keyword evidence="4" id="KW-0997">Cell inner membrane</keyword>
<dbReference type="InterPro" id="IPR037541">
    <property type="entry name" value="MFS_YfcJ"/>
</dbReference>
<dbReference type="OrthoDB" id="322544at2"/>
<feature type="transmembrane region" description="Helical" evidence="4">
    <location>
        <begin position="264"/>
        <end position="282"/>
    </location>
</feature>
<dbReference type="KEGG" id="mmes:MMSR116_08415"/>
<name>A0A6B9FU39_9HYPH</name>
<reference evidence="6 7" key="1">
    <citation type="journal article" date="2012" name="Genet. Mol. Biol.">
        <title>Analysis of 16S rRNA and mxaF genes revealing insights into Methylobacterium niche-specific plant association.</title>
        <authorList>
            <person name="Dourado M.N."/>
            <person name="Andreote F.D."/>
            <person name="Dini-Andreote F."/>
            <person name="Conti R."/>
            <person name="Araujo J.M."/>
            <person name="Araujo W.L."/>
        </authorList>
    </citation>
    <scope>NUCLEOTIDE SEQUENCE [LARGE SCALE GENOMIC DNA]</scope>
    <source>
        <strain evidence="6 7">SR1.6/6</strain>
    </source>
</reference>
<dbReference type="HAMAP" id="MF_02091">
    <property type="entry name" value="MFS_YfcJ"/>
    <property type="match status" value="1"/>
</dbReference>
<feature type="domain" description="Major facilitator superfamily (MFS) profile" evidence="5">
    <location>
        <begin position="193"/>
        <end position="384"/>
    </location>
</feature>
<feature type="transmembrane region" description="Helical" evidence="4">
    <location>
        <begin position="201"/>
        <end position="228"/>
    </location>
</feature>
<protein>
    <recommendedName>
        <fullName evidence="4">Uncharacterized MFS-type transporter MMSR116_08415</fullName>
    </recommendedName>
</protein>
<dbReference type="EMBL" id="CP043538">
    <property type="protein sequence ID" value="QGY06091.1"/>
    <property type="molecule type" value="Genomic_DNA"/>
</dbReference>
<evidence type="ECO:0000256" key="1">
    <source>
        <dbReference type="ARBA" id="ARBA00022692"/>
    </source>
</evidence>
<dbReference type="InterPro" id="IPR036259">
    <property type="entry name" value="MFS_trans_sf"/>
</dbReference>
<comment type="subcellular location">
    <subcellularLocation>
        <location evidence="4">Cell inner membrane</location>
        <topology evidence="4">Multi-pass membrane protein</topology>
    </subcellularLocation>
</comment>
<dbReference type="SUPFAM" id="SSF103473">
    <property type="entry name" value="MFS general substrate transporter"/>
    <property type="match status" value="1"/>
</dbReference>
<dbReference type="AlphaFoldDB" id="A0A6B9FU39"/>
<dbReference type="Proteomes" id="UP000012488">
    <property type="component" value="Chromosome"/>
</dbReference>
<feature type="transmembrane region" description="Helical" evidence="4">
    <location>
        <begin position="133"/>
        <end position="154"/>
    </location>
</feature>
<dbReference type="NCBIfam" id="NF009048">
    <property type="entry name" value="PRK12382.1"/>
    <property type="match status" value="1"/>
</dbReference>
<gene>
    <name evidence="6" type="ORF">MMSR116_08415</name>
</gene>
<dbReference type="Pfam" id="PF07690">
    <property type="entry name" value="MFS_1"/>
    <property type="match status" value="1"/>
</dbReference>
<dbReference type="PROSITE" id="PS50850">
    <property type="entry name" value="MFS"/>
    <property type="match status" value="1"/>
</dbReference>
<keyword evidence="3 4" id="KW-0472">Membrane</keyword>
<dbReference type="NCBIfam" id="NF003477">
    <property type="entry name" value="PRK05122.1"/>
    <property type="match status" value="1"/>
</dbReference>
<reference evidence="6 7" key="2">
    <citation type="journal article" date="2013" name="Genome Announc.">
        <title>Draft Genome Sequence of Methylobacterium mesophilicum Strain SR1.6/6, Isolated from Citrus sinensis.</title>
        <authorList>
            <person name="Marinho Almeida D."/>
            <person name="Dini-Andreote F."/>
            <person name="Camargo Neves A.A."/>
            <person name="Juca Ramos R.T."/>
            <person name="Andreote F.D."/>
            <person name="Carneiro A.R."/>
            <person name="Oliveira de Souza Lima A."/>
            <person name="Caracciolo Gomes de Sa P.H."/>
            <person name="Ribeiro Barbosa M.S."/>
            <person name="Araujo W.L."/>
            <person name="Silva A."/>
        </authorList>
    </citation>
    <scope>NUCLEOTIDE SEQUENCE [LARGE SCALE GENOMIC DNA]</scope>
    <source>
        <strain evidence="6 7">SR1.6/6</strain>
    </source>
</reference>
<keyword evidence="2 4" id="KW-1133">Transmembrane helix</keyword>
<comment type="similarity">
    <text evidence="4">Belongs to the major facilitator superfamily. YfcJ family.</text>
</comment>
<evidence type="ECO:0000313" key="7">
    <source>
        <dbReference type="Proteomes" id="UP000012488"/>
    </source>
</evidence>
<dbReference type="InterPro" id="IPR052714">
    <property type="entry name" value="MFS_Exporter"/>
</dbReference>
<accession>A0A6B9FU39</accession>
<keyword evidence="1 4" id="KW-0812">Transmembrane</keyword>
<evidence type="ECO:0000256" key="3">
    <source>
        <dbReference type="ARBA" id="ARBA00023136"/>
    </source>
</evidence>
<dbReference type="PANTHER" id="PTHR23531:SF1">
    <property type="entry name" value="QUINOLENE RESISTANCE PROTEIN NORA"/>
    <property type="match status" value="1"/>
</dbReference>
<dbReference type="Gene3D" id="1.20.1250.20">
    <property type="entry name" value="MFS general substrate transporter like domains"/>
    <property type="match status" value="2"/>
</dbReference>
<evidence type="ECO:0000313" key="6">
    <source>
        <dbReference type="EMBL" id="QGY06091.1"/>
    </source>
</evidence>
<evidence type="ECO:0000256" key="2">
    <source>
        <dbReference type="ARBA" id="ARBA00022989"/>
    </source>
</evidence>
<keyword evidence="4" id="KW-0813">Transport</keyword>
<sequence>MPLLAVVFVAFLVIGIALPVLPLHVHDGLGYGPAMVGLVTGFQFAAALAARLWSGRMSDDRGPKRAVVTGLAAAGAAGALYLGSVAVVGTPWASVGLLLAGRAILGGAESFVITGAVAWGLARAGTQNAGKVIAWAGTAMFAAFAAGAPLGTALYAGGGFAAVAAATALAPLATLALIAPVRGADPTHRGTASFLAVVDGIWLPGLAAALSSIGFGALITFGALLFSAHGWRPVWLAFTAYAVALIVARLVFGHLPDRLGGARVALVCVLIEAAGLVLMGIAPTVTLAAAGAALTGFGYALVFPGFGVEAVRRAPSESRGTAMGAYTACLDLALGVSGPALGLVAGHAGFGAVFLASAVPVACAAAVALRLLQAPRGRIHKRAS</sequence>
<feature type="transmembrane region" description="Helical" evidence="4">
    <location>
        <begin position="234"/>
        <end position="252"/>
    </location>
</feature>
<dbReference type="GO" id="GO:0005886">
    <property type="term" value="C:plasma membrane"/>
    <property type="evidence" value="ECO:0007669"/>
    <property type="project" value="UniProtKB-SubCell"/>
</dbReference>
<evidence type="ECO:0000259" key="5">
    <source>
        <dbReference type="PROSITE" id="PS50850"/>
    </source>
</evidence>
<feature type="transmembrane region" description="Helical" evidence="4">
    <location>
        <begin position="35"/>
        <end position="54"/>
    </location>
</feature>
<feature type="transmembrane region" description="Helical" evidence="4">
    <location>
        <begin position="323"/>
        <end position="344"/>
    </location>
</feature>
<feature type="transmembrane region" description="Helical" evidence="4">
    <location>
        <begin position="66"/>
        <end position="87"/>
    </location>
</feature>
<feature type="transmembrane region" description="Helical" evidence="4">
    <location>
        <begin position="99"/>
        <end position="121"/>
    </location>
</feature>
<dbReference type="PANTHER" id="PTHR23531">
    <property type="entry name" value="QUINOLENE RESISTANCE PROTEIN NORA"/>
    <property type="match status" value="1"/>
</dbReference>